<name>X0SZH7_9ZZZZ</name>
<sequence length="75" mass="8456">KLIERERPADNRRIVLIGLTPQGRDLLADLDDQVRACHARQLGHLSEDQLRKLIELLAAARAPHEEPGGHWLPPV</sequence>
<dbReference type="InterPro" id="IPR036390">
    <property type="entry name" value="WH_DNA-bd_sf"/>
</dbReference>
<organism evidence="1">
    <name type="scientific">marine sediment metagenome</name>
    <dbReference type="NCBI Taxonomy" id="412755"/>
    <lineage>
        <taxon>unclassified sequences</taxon>
        <taxon>metagenomes</taxon>
        <taxon>ecological metagenomes</taxon>
    </lineage>
</organism>
<evidence type="ECO:0000313" key="1">
    <source>
        <dbReference type="EMBL" id="GAF81342.1"/>
    </source>
</evidence>
<dbReference type="Gene3D" id="1.10.10.10">
    <property type="entry name" value="Winged helix-like DNA-binding domain superfamily/Winged helix DNA-binding domain"/>
    <property type="match status" value="1"/>
</dbReference>
<accession>X0SZH7</accession>
<comment type="caution">
    <text evidence="1">The sequence shown here is derived from an EMBL/GenBank/DDBJ whole genome shotgun (WGS) entry which is preliminary data.</text>
</comment>
<gene>
    <name evidence="1" type="ORF">S01H1_14092</name>
</gene>
<feature type="non-terminal residue" evidence="1">
    <location>
        <position position="1"/>
    </location>
</feature>
<evidence type="ECO:0008006" key="2">
    <source>
        <dbReference type="Google" id="ProtNLM"/>
    </source>
</evidence>
<reference evidence="1" key="1">
    <citation type="journal article" date="2014" name="Front. Microbiol.">
        <title>High frequency of phylogenetically diverse reductive dehalogenase-homologous genes in deep subseafloor sedimentary metagenomes.</title>
        <authorList>
            <person name="Kawai M."/>
            <person name="Futagami T."/>
            <person name="Toyoda A."/>
            <person name="Takaki Y."/>
            <person name="Nishi S."/>
            <person name="Hori S."/>
            <person name="Arai W."/>
            <person name="Tsubouchi T."/>
            <person name="Morono Y."/>
            <person name="Uchiyama I."/>
            <person name="Ito T."/>
            <person name="Fujiyama A."/>
            <person name="Inagaki F."/>
            <person name="Takami H."/>
        </authorList>
    </citation>
    <scope>NUCLEOTIDE SEQUENCE</scope>
    <source>
        <strain evidence="1">Expedition CK06-06</strain>
    </source>
</reference>
<dbReference type="InterPro" id="IPR036388">
    <property type="entry name" value="WH-like_DNA-bd_sf"/>
</dbReference>
<protein>
    <recommendedName>
        <fullName evidence="2">HTH marR-type domain-containing protein</fullName>
    </recommendedName>
</protein>
<dbReference type="EMBL" id="BARS01007312">
    <property type="protein sequence ID" value="GAF81342.1"/>
    <property type="molecule type" value="Genomic_DNA"/>
</dbReference>
<dbReference type="SUPFAM" id="SSF46785">
    <property type="entry name" value="Winged helix' DNA-binding domain"/>
    <property type="match status" value="1"/>
</dbReference>
<dbReference type="AlphaFoldDB" id="X0SZH7"/>
<proteinExistence type="predicted"/>